<keyword evidence="1" id="KW-0472">Membrane</keyword>
<gene>
    <name evidence="2" type="ORF">AMECASPLE_031675</name>
</gene>
<feature type="non-terminal residue" evidence="2">
    <location>
        <position position="1"/>
    </location>
</feature>
<protein>
    <submittedName>
        <fullName evidence="2">Uncharacterized protein</fullName>
    </submittedName>
</protein>
<keyword evidence="1" id="KW-0812">Transmembrane</keyword>
<feature type="transmembrane region" description="Helical" evidence="1">
    <location>
        <begin position="20"/>
        <end position="44"/>
    </location>
</feature>
<sequence length="159" mass="17948">KPTMTPPPPSTSPTLGQDDLQTILLAAMIIFFLVLILLILVLWVRLSACRKSEAEGRTGGEKDITYSDLKILNNQQQPIRSSRERDAASVYSAARTEDISYGQIIIREDGDKQRIRERDAASLYSAVRTEDISYGQIIIRPKRTRELKPEPDVVYSSLR</sequence>
<keyword evidence="3" id="KW-1185">Reference proteome</keyword>
<accession>A0ABV0Y6B9</accession>
<proteinExistence type="predicted"/>
<comment type="caution">
    <text evidence="2">The sequence shown here is derived from an EMBL/GenBank/DDBJ whole genome shotgun (WGS) entry which is preliminary data.</text>
</comment>
<dbReference type="EMBL" id="JAHRIP010022788">
    <property type="protein sequence ID" value="MEQ2289315.1"/>
    <property type="molecule type" value="Genomic_DNA"/>
</dbReference>
<organism evidence="2 3">
    <name type="scientific">Ameca splendens</name>
    <dbReference type="NCBI Taxonomy" id="208324"/>
    <lineage>
        <taxon>Eukaryota</taxon>
        <taxon>Metazoa</taxon>
        <taxon>Chordata</taxon>
        <taxon>Craniata</taxon>
        <taxon>Vertebrata</taxon>
        <taxon>Euteleostomi</taxon>
        <taxon>Actinopterygii</taxon>
        <taxon>Neopterygii</taxon>
        <taxon>Teleostei</taxon>
        <taxon>Neoteleostei</taxon>
        <taxon>Acanthomorphata</taxon>
        <taxon>Ovalentaria</taxon>
        <taxon>Atherinomorphae</taxon>
        <taxon>Cyprinodontiformes</taxon>
        <taxon>Goodeidae</taxon>
        <taxon>Ameca</taxon>
    </lineage>
</organism>
<evidence type="ECO:0000313" key="3">
    <source>
        <dbReference type="Proteomes" id="UP001469553"/>
    </source>
</evidence>
<evidence type="ECO:0000313" key="2">
    <source>
        <dbReference type="EMBL" id="MEQ2289315.1"/>
    </source>
</evidence>
<dbReference type="Proteomes" id="UP001469553">
    <property type="component" value="Unassembled WGS sequence"/>
</dbReference>
<reference evidence="2 3" key="1">
    <citation type="submission" date="2021-06" db="EMBL/GenBank/DDBJ databases">
        <authorList>
            <person name="Palmer J.M."/>
        </authorList>
    </citation>
    <scope>NUCLEOTIDE SEQUENCE [LARGE SCALE GENOMIC DNA]</scope>
    <source>
        <strain evidence="2 3">AS_MEX2019</strain>
        <tissue evidence="2">Muscle</tissue>
    </source>
</reference>
<name>A0ABV0Y6B9_9TELE</name>
<keyword evidence="1" id="KW-1133">Transmembrane helix</keyword>
<evidence type="ECO:0000256" key="1">
    <source>
        <dbReference type="SAM" id="Phobius"/>
    </source>
</evidence>